<keyword evidence="6" id="KW-0472">Membrane</keyword>
<comment type="similarity">
    <text evidence="2">Belongs to the VirD4/TraG family.</text>
</comment>
<evidence type="ECO:0000256" key="1">
    <source>
        <dbReference type="ARBA" id="ARBA00004651"/>
    </source>
</evidence>
<dbReference type="Pfam" id="PF02534">
    <property type="entry name" value="T4SS-DNA_transf"/>
    <property type="match status" value="1"/>
</dbReference>
<dbReference type="InterPro" id="IPR027417">
    <property type="entry name" value="P-loop_NTPase"/>
</dbReference>
<dbReference type="PANTHER" id="PTHR37937">
    <property type="entry name" value="CONJUGATIVE TRANSFER: DNA TRANSPORT"/>
    <property type="match status" value="1"/>
</dbReference>
<dbReference type="NCBIfam" id="NF045973">
    <property type="entry name" value="conju_CD1115"/>
    <property type="match status" value="1"/>
</dbReference>
<evidence type="ECO:0000256" key="3">
    <source>
        <dbReference type="ARBA" id="ARBA00022475"/>
    </source>
</evidence>
<keyword evidence="3" id="KW-1003">Cell membrane</keyword>
<dbReference type="SUPFAM" id="SSF52540">
    <property type="entry name" value="P-loop containing nucleoside triphosphate hydrolases"/>
    <property type="match status" value="1"/>
</dbReference>
<keyword evidence="8" id="KW-1185">Reference proteome</keyword>
<evidence type="ECO:0000313" key="7">
    <source>
        <dbReference type="EMBL" id="KNY27765.1"/>
    </source>
</evidence>
<dbReference type="Gene3D" id="3.40.50.300">
    <property type="entry name" value="P-loop containing nucleotide triphosphate hydrolases"/>
    <property type="match status" value="2"/>
</dbReference>
<proteinExistence type="inferred from homology"/>
<reference evidence="8" key="1">
    <citation type="submission" date="2015-07" db="EMBL/GenBank/DDBJ databases">
        <title>Near-Complete Genome Sequence of the Cellulolytic Bacterium Bacteroides (Pseudobacteroides) cellulosolvens ATCC 35603.</title>
        <authorList>
            <person name="Dassa B."/>
            <person name="Utturkar S.M."/>
            <person name="Klingeman D.M."/>
            <person name="Hurt R.A."/>
            <person name="Keller M."/>
            <person name="Xu J."/>
            <person name="Reddy Y.H.K."/>
            <person name="Borovok I."/>
            <person name="Grinberg I.R."/>
            <person name="Lamed R."/>
            <person name="Zhivin O."/>
            <person name="Bayer E.A."/>
            <person name="Brown S.D."/>
        </authorList>
    </citation>
    <scope>NUCLEOTIDE SEQUENCE [LARGE SCALE GENOMIC DNA]</scope>
    <source>
        <strain evidence="8">DSM 2933</strain>
    </source>
</reference>
<organism evidence="7 8">
    <name type="scientific">Pseudobacteroides cellulosolvens ATCC 35603 = DSM 2933</name>
    <dbReference type="NCBI Taxonomy" id="398512"/>
    <lineage>
        <taxon>Bacteria</taxon>
        <taxon>Bacillati</taxon>
        <taxon>Bacillota</taxon>
        <taxon>Clostridia</taxon>
        <taxon>Eubacteriales</taxon>
        <taxon>Oscillospiraceae</taxon>
        <taxon>Pseudobacteroides</taxon>
    </lineage>
</organism>
<gene>
    <name evidence="7" type="ORF">Bccel_3036</name>
</gene>
<keyword evidence="4" id="KW-0812">Transmembrane</keyword>
<dbReference type="RefSeq" id="WP_035269261.1">
    <property type="nucleotide sequence ID" value="NZ_JQKC01000062.1"/>
</dbReference>
<dbReference type="CDD" id="cd01127">
    <property type="entry name" value="TrwB_TraG_TraD_VirD4"/>
    <property type="match status" value="1"/>
</dbReference>
<dbReference type="AlphaFoldDB" id="A0A0L6JQ06"/>
<comment type="caution">
    <text evidence="7">The sequence shown here is derived from an EMBL/GenBank/DDBJ whole genome shotgun (WGS) entry which is preliminary data.</text>
</comment>
<dbReference type="OrthoDB" id="9766496at2"/>
<dbReference type="EMBL" id="LGTC01000001">
    <property type="protein sequence ID" value="KNY27765.1"/>
    <property type="molecule type" value="Genomic_DNA"/>
</dbReference>
<dbReference type="GO" id="GO:0005886">
    <property type="term" value="C:plasma membrane"/>
    <property type="evidence" value="ECO:0007669"/>
    <property type="project" value="UniProtKB-SubCell"/>
</dbReference>
<sequence length="509" mass="57804">MSEITQQGGVVIGVKKEGNKERIYFVGEDSHLLCIGATRSGKSRNLVVQSICTLGLAGESIVVSDPKAELFDYTSEFLKKLGYEVLVLDFKNPSKSQRYNLLQPIINAVNAGDADKAEMLAWDLTNNLVGKPEGEKIWTNGECSIIAASILCVVCDNKHRPEYQNLTNVYWFIAEMVKTIGNKMPLLEYVKKLPPAHPAKALLSISDVAPSRTRGSFYTSALTTLRLFTSKSIYAITHKSDFQLQDIGQKKQALFIILPDEKTTFYPVASLIVSQQYELLANLADMRGGRLKQRVNFILDEFGNFTTITDFTNKLTVGGGRGMRFNLFIQSFSQLKEKYDENTSDTIKANCQTWVYLQADDMDTLREISEKLGTYTVSSYQLSSNHTKYSTPSSSHSISLVERKLLNVDEVRRIIRPYQIVTSRTHPAIMYSPDLSEWYFNRMLGLGDKEHNRRLREEREKKRPAITNTNEEIALWNIWIYYQKDIIRKMQLQAQKGNGGFANNETDLE</sequence>
<dbReference type="STRING" id="398512.Bccel_3036"/>
<accession>A0A0L6JQ06</accession>
<dbReference type="PANTHER" id="PTHR37937:SF1">
    <property type="entry name" value="CONJUGATIVE TRANSFER: DNA TRANSPORT"/>
    <property type="match status" value="1"/>
</dbReference>
<name>A0A0L6JQ06_9FIRM</name>
<protein>
    <submittedName>
        <fullName evidence="7">TRAG family protein</fullName>
    </submittedName>
</protein>
<dbReference type="PATRIC" id="fig|398512.5.peg.3185"/>
<dbReference type="Proteomes" id="UP000036923">
    <property type="component" value="Unassembled WGS sequence"/>
</dbReference>
<evidence type="ECO:0000256" key="4">
    <source>
        <dbReference type="ARBA" id="ARBA00022692"/>
    </source>
</evidence>
<evidence type="ECO:0000256" key="5">
    <source>
        <dbReference type="ARBA" id="ARBA00022989"/>
    </source>
</evidence>
<keyword evidence="5" id="KW-1133">Transmembrane helix</keyword>
<evidence type="ECO:0000256" key="2">
    <source>
        <dbReference type="ARBA" id="ARBA00008806"/>
    </source>
</evidence>
<evidence type="ECO:0000313" key="8">
    <source>
        <dbReference type="Proteomes" id="UP000036923"/>
    </source>
</evidence>
<dbReference type="InterPro" id="IPR003688">
    <property type="entry name" value="TraG/VirD4"/>
</dbReference>
<dbReference type="eggNOG" id="COG3505">
    <property type="taxonomic scope" value="Bacteria"/>
</dbReference>
<dbReference type="InterPro" id="IPR051539">
    <property type="entry name" value="T4SS-coupling_protein"/>
</dbReference>
<evidence type="ECO:0000256" key="6">
    <source>
        <dbReference type="ARBA" id="ARBA00023136"/>
    </source>
</evidence>
<comment type="subcellular location">
    <subcellularLocation>
        <location evidence="1">Cell membrane</location>
        <topology evidence="1">Multi-pass membrane protein</topology>
    </subcellularLocation>
</comment>